<dbReference type="AlphaFoldDB" id="A0A382JK16"/>
<dbReference type="Gene3D" id="1.10.1530.10">
    <property type="match status" value="1"/>
</dbReference>
<sequence>MPEVETFTYPIERLQEFTKRVFLHFGVPEDDARLAAEV</sequence>
<proteinExistence type="predicted"/>
<reference evidence="1" key="1">
    <citation type="submission" date="2018-05" db="EMBL/GenBank/DDBJ databases">
        <authorList>
            <person name="Lanie J.A."/>
            <person name="Ng W.-L."/>
            <person name="Kazmierczak K.M."/>
            <person name="Andrzejewski T.M."/>
            <person name="Davidsen T.M."/>
            <person name="Wayne K.J."/>
            <person name="Tettelin H."/>
            <person name="Glass J.I."/>
            <person name="Rusch D."/>
            <person name="Podicherti R."/>
            <person name="Tsui H.-C.T."/>
            <person name="Winkler M.E."/>
        </authorList>
    </citation>
    <scope>NUCLEOTIDE SEQUENCE</scope>
</reference>
<organism evidence="1">
    <name type="scientific">marine metagenome</name>
    <dbReference type="NCBI Taxonomy" id="408172"/>
    <lineage>
        <taxon>unclassified sequences</taxon>
        <taxon>metagenomes</taxon>
        <taxon>ecological metagenomes</taxon>
    </lineage>
</organism>
<dbReference type="InterPro" id="IPR043144">
    <property type="entry name" value="Mal/L-sulf/L-lact_DH-like_ah"/>
</dbReference>
<name>A0A382JK16_9ZZZZ</name>
<dbReference type="EMBL" id="UINC01074702">
    <property type="protein sequence ID" value="SVC12156.1"/>
    <property type="molecule type" value="Genomic_DNA"/>
</dbReference>
<gene>
    <name evidence="1" type="ORF">METZ01_LOCUS265010</name>
</gene>
<evidence type="ECO:0000313" key="1">
    <source>
        <dbReference type="EMBL" id="SVC12156.1"/>
    </source>
</evidence>
<feature type="non-terminal residue" evidence="1">
    <location>
        <position position="38"/>
    </location>
</feature>
<accession>A0A382JK16</accession>
<protein>
    <submittedName>
        <fullName evidence="1">Uncharacterized protein</fullName>
    </submittedName>
</protein>